<evidence type="ECO:0000256" key="1">
    <source>
        <dbReference type="ARBA" id="ARBA00005254"/>
    </source>
</evidence>
<organism evidence="4 5">
    <name type="scientific">Cupriavidus necator (strain ATCC 17699 / DSM 428 / KCTC 22496 / NCIMB 10442 / H16 / Stanier 337)</name>
    <name type="common">Ralstonia eutropha</name>
    <dbReference type="NCBI Taxonomy" id="381666"/>
    <lineage>
        <taxon>Bacteria</taxon>
        <taxon>Pseudomonadati</taxon>
        <taxon>Pseudomonadota</taxon>
        <taxon>Betaproteobacteria</taxon>
        <taxon>Burkholderiales</taxon>
        <taxon>Burkholderiaceae</taxon>
        <taxon>Cupriavidus</taxon>
    </lineage>
</organism>
<dbReference type="PANTHER" id="PTHR11941">
    <property type="entry name" value="ENOYL-COA HYDRATASE-RELATED"/>
    <property type="match status" value="1"/>
</dbReference>
<dbReference type="GO" id="GO:0006635">
    <property type="term" value="P:fatty acid beta-oxidation"/>
    <property type="evidence" value="ECO:0007669"/>
    <property type="project" value="TreeGrafter"/>
</dbReference>
<protein>
    <submittedName>
        <fullName evidence="4">Enoyl-CoA hydratase</fullName>
        <ecNumber evidence="4">4.2.1.17</ecNumber>
    </submittedName>
</protein>
<dbReference type="RefSeq" id="WP_041688154.1">
    <property type="nucleotide sequence ID" value="NC_008314.1"/>
</dbReference>
<proteinExistence type="inferred from homology"/>
<dbReference type="Gene3D" id="3.90.226.10">
    <property type="entry name" value="2-enoyl-CoA Hydratase, Chain A, domain 1"/>
    <property type="match status" value="1"/>
</dbReference>
<evidence type="ECO:0000256" key="2">
    <source>
        <dbReference type="ARBA" id="ARBA00023239"/>
    </source>
</evidence>
<dbReference type="GO" id="GO:0004300">
    <property type="term" value="F:enoyl-CoA hydratase activity"/>
    <property type="evidence" value="ECO:0007669"/>
    <property type="project" value="UniProtKB-EC"/>
</dbReference>
<dbReference type="NCBIfam" id="NF004781">
    <property type="entry name" value="PRK06127.1"/>
    <property type="match status" value="1"/>
</dbReference>
<dbReference type="SUPFAM" id="SSF52096">
    <property type="entry name" value="ClpP/crotonase"/>
    <property type="match status" value="1"/>
</dbReference>
<dbReference type="Proteomes" id="UP000296079">
    <property type="component" value="Chromosome 2"/>
</dbReference>
<evidence type="ECO:0000313" key="5">
    <source>
        <dbReference type="Proteomes" id="UP000296079"/>
    </source>
</evidence>
<dbReference type="CDD" id="cd06558">
    <property type="entry name" value="crotonase-like"/>
    <property type="match status" value="1"/>
</dbReference>
<dbReference type="Pfam" id="PF00378">
    <property type="entry name" value="ECH_1"/>
    <property type="match status" value="1"/>
</dbReference>
<dbReference type="Gene3D" id="1.10.12.10">
    <property type="entry name" value="Lyase 2-enoyl-coa Hydratase, Chain A, domain 2"/>
    <property type="match status" value="1"/>
</dbReference>
<comment type="similarity">
    <text evidence="1 3">Belongs to the enoyl-CoA hydratase/isomerase family.</text>
</comment>
<name>A0AAE5ZJT7_CUPNH</name>
<reference evidence="4 5" key="1">
    <citation type="submission" date="2019-04" db="EMBL/GenBank/DDBJ databases">
        <title>Long-read de novo sequencing of Cupriavidus necator H16.</title>
        <authorList>
            <person name="Little G.T."/>
            <person name="Ehsaan M."/>
            <person name="Arenas-Lopez C."/>
            <person name="Jawed K."/>
            <person name="Winzer K."/>
            <person name="Kovacs K."/>
            <person name="Malys N."/>
            <person name="Minton N.P."/>
        </authorList>
    </citation>
    <scope>NUCLEOTIDE SEQUENCE [LARGE SCALE GENOMIC DNA]</scope>
    <source>
        <strain evidence="4 5">H16</strain>
    </source>
</reference>
<dbReference type="PROSITE" id="PS00166">
    <property type="entry name" value="ENOYL_COA_HYDRATASE"/>
    <property type="match status" value="1"/>
</dbReference>
<gene>
    <name evidence="4" type="ORF">E6A55_27965</name>
</gene>
<dbReference type="EMBL" id="CP039288">
    <property type="protein sequence ID" value="QCC04352.1"/>
    <property type="molecule type" value="Genomic_DNA"/>
</dbReference>
<dbReference type="InterPro" id="IPR014748">
    <property type="entry name" value="Enoyl-CoA_hydra_C"/>
</dbReference>
<evidence type="ECO:0000313" key="4">
    <source>
        <dbReference type="EMBL" id="QCC04352.1"/>
    </source>
</evidence>
<evidence type="ECO:0000256" key="3">
    <source>
        <dbReference type="RuleBase" id="RU003707"/>
    </source>
</evidence>
<dbReference type="InterPro" id="IPR018376">
    <property type="entry name" value="Enoyl-CoA_hyd/isom_CS"/>
</dbReference>
<dbReference type="InterPro" id="IPR029045">
    <property type="entry name" value="ClpP/crotonase-like_dom_sf"/>
</dbReference>
<accession>A0AAE5ZJT7</accession>
<dbReference type="AlphaFoldDB" id="A0AAE5ZJT7"/>
<dbReference type="InterPro" id="IPR001753">
    <property type="entry name" value="Enoyl-CoA_hydra/iso"/>
</dbReference>
<dbReference type="EC" id="4.2.1.17" evidence="4"/>
<dbReference type="PANTHER" id="PTHR11941:SF54">
    <property type="entry name" value="ENOYL-COA HYDRATASE, MITOCHONDRIAL"/>
    <property type="match status" value="1"/>
</dbReference>
<sequence>MMENSRGHLILERDGATGRIVFSNIARRNAGTDSMWRDVAPALDSLAGDPDIRVILIEGDGGRDFMSGADIAEFNSRLSQADAVRTVERSALQAYRAVWDCAKPTVAVIRGYCLGGGLALASCCDLRIASETARFGIPAVKLGVGYPGDSMAKIRSLVGPAFMKEILLTGRQFSASEALRIGLVNTVVPDGDLAAEARSVAAAIAAAAPLTVRAIKLIDRDLDRSSADWNTERWDESIAACFASEDFVEGCKAFAERRAPQFKGS</sequence>
<keyword evidence="2 4" id="KW-0456">Lyase</keyword>